<dbReference type="AlphaFoldDB" id="A0A367J2M2"/>
<evidence type="ECO:0000313" key="2">
    <source>
        <dbReference type="Proteomes" id="UP000253551"/>
    </source>
</evidence>
<keyword evidence="2" id="KW-1185">Reference proteome</keyword>
<dbReference type="Proteomes" id="UP000253551">
    <property type="component" value="Unassembled WGS sequence"/>
</dbReference>
<protein>
    <submittedName>
        <fullName evidence="1">Uncharacterized protein</fullName>
    </submittedName>
</protein>
<accession>A0A367J2M2</accession>
<reference evidence="1 2" key="1">
    <citation type="journal article" date="2018" name="G3 (Bethesda)">
        <title>Phylogenetic and Phylogenomic Definition of Rhizopus Species.</title>
        <authorList>
            <person name="Gryganskyi A.P."/>
            <person name="Golan J."/>
            <person name="Dolatabadi S."/>
            <person name="Mondo S."/>
            <person name="Robb S."/>
            <person name="Idnurm A."/>
            <person name="Muszewska A."/>
            <person name="Steczkiewicz K."/>
            <person name="Masonjones S."/>
            <person name="Liao H.L."/>
            <person name="Gajdeczka M.T."/>
            <person name="Anike F."/>
            <person name="Vuek A."/>
            <person name="Anishchenko I.M."/>
            <person name="Voigt K."/>
            <person name="de Hoog G.S."/>
            <person name="Smith M.E."/>
            <person name="Heitman J."/>
            <person name="Vilgalys R."/>
            <person name="Stajich J.E."/>
        </authorList>
    </citation>
    <scope>NUCLEOTIDE SEQUENCE [LARGE SCALE GENOMIC DNA]</scope>
    <source>
        <strain evidence="1 2">LSU 92-RS-03</strain>
    </source>
</reference>
<proteinExistence type="predicted"/>
<sequence>MKSAGSPFTGLEPDVCTVVDNIIEIDESGKHKLYSMEDMDELLEQIQTKKAECSKNKQRDAQLYQALSCMEVIIEPFDLWDDDDKTSEITHYRRFASLLDIIFKKKTGIKLNDGETGSISTKLERETNKAIFHATNISPTYSRKIDLLLKCKDAKTTIEMPSNEWKSASVAKNIQLAQQCKNLRVNTAILKNLKNLV</sequence>
<comment type="caution">
    <text evidence="1">The sequence shown here is derived from an EMBL/GenBank/DDBJ whole genome shotgun (WGS) entry which is preliminary data.</text>
</comment>
<dbReference type="EMBL" id="PJQM01004547">
    <property type="protein sequence ID" value="RCH84089.1"/>
    <property type="molecule type" value="Genomic_DNA"/>
</dbReference>
<evidence type="ECO:0000313" key="1">
    <source>
        <dbReference type="EMBL" id="RCH84089.1"/>
    </source>
</evidence>
<gene>
    <name evidence="1" type="ORF">CU098_003524</name>
</gene>
<dbReference type="OrthoDB" id="2284791at2759"/>
<organism evidence="1 2">
    <name type="scientific">Rhizopus stolonifer</name>
    <name type="common">Rhizopus nigricans</name>
    <dbReference type="NCBI Taxonomy" id="4846"/>
    <lineage>
        <taxon>Eukaryota</taxon>
        <taxon>Fungi</taxon>
        <taxon>Fungi incertae sedis</taxon>
        <taxon>Mucoromycota</taxon>
        <taxon>Mucoromycotina</taxon>
        <taxon>Mucoromycetes</taxon>
        <taxon>Mucorales</taxon>
        <taxon>Mucorineae</taxon>
        <taxon>Rhizopodaceae</taxon>
        <taxon>Rhizopus</taxon>
    </lineage>
</organism>
<name>A0A367J2M2_RHIST</name>